<dbReference type="EMBL" id="BFEA01000309">
    <property type="protein sequence ID" value="GBG79027.1"/>
    <property type="molecule type" value="Genomic_DNA"/>
</dbReference>
<dbReference type="Proteomes" id="UP000265515">
    <property type="component" value="Unassembled WGS sequence"/>
</dbReference>
<proteinExistence type="predicted"/>
<gene>
    <name evidence="2" type="ORF">CBR_g28740</name>
</gene>
<dbReference type="Gramene" id="GBG79027">
    <property type="protein sequence ID" value="GBG79027"/>
    <property type="gene ID" value="CBR_g28740"/>
</dbReference>
<feature type="region of interest" description="Disordered" evidence="1">
    <location>
        <begin position="738"/>
        <end position="761"/>
    </location>
</feature>
<feature type="compositionally biased region" description="Basic and acidic residues" evidence="1">
    <location>
        <begin position="393"/>
        <end position="408"/>
    </location>
</feature>
<comment type="caution">
    <text evidence="2">The sequence shown here is derived from an EMBL/GenBank/DDBJ whole genome shotgun (WGS) entry which is preliminary data.</text>
</comment>
<feature type="region of interest" description="Disordered" evidence="1">
    <location>
        <begin position="378"/>
        <end position="411"/>
    </location>
</feature>
<feature type="region of interest" description="Disordered" evidence="1">
    <location>
        <begin position="336"/>
        <end position="361"/>
    </location>
</feature>
<accession>A0A388L9N4</accession>
<sequence length="1144" mass="125070">MAVVVNSFIVALDLETQRLLELGCTEWGLRVVQVDGRFFDAPEAGNSCWDFKFYELSLGNVVSLNEGVGFVTDYMRHPFVPVVEATVFQGRTVPIHVGLPDCPPLWAPILHIIGDADVFQSACNGGFSIKCEWWGGEGRRLEDSSWDQVPAVDGDSSRRGDDLVKYLCRERGAFSWIKGNIVSSSELVILGVDARDRFAARAAGVAAAPHPGPALPEYFSFPGWFQPDQGLWPGRGMMPSDNPMWCQMTQDLLHVTEGGFLSGQQQQQQPPPPSAPGQFAISGIPPVGAIGGELGPGVTPEENLLLSLQLSVSSGLDMSWARKVTNAARQEFVRSCAEGSSRRTESNFSDGGSPFLSLSSFTPLSPPFKMPRIVDETEENGRPEEYVPAVQLEDTREVKEESERERSEWGSADVSAAAISLMAEPKETVGQRGVPEQMPAPAFSNGGAEEMARKEVDAVVVAGAAAAGSGGAGKRPLEACRQQQRQLTRGGALPTRELGPDDWLPEDMFSERYVPLAVVRQGRELNKQADCVRLMTNSGLLMSGADSPSSTPGKVAARIALIGDGPDAQDLLDEVSKLPGFEFFLAYGDKQYEGISAVDELDYVHKWMRRSCDFSDPSRGVKEVAGEIGLLAMTCALCDWSGPFASSRYSDGGSECFERATLVAKEREATHVNLSLLNRLASRDPCLTVIGASVRDLPTELEKGEYWFFWSEYGDPMSSEVHVFNMPIPRSDFQGRVEEVNEDEGEEGGVDGKGGPRSGGGTDCCAKKKVLRLDVSGLGLGNAEGCPGGVFEVPLKSKFESIVKLGRSRWARVMKMKPMVLYAKDVLRNQTVAMPRTVMSYVSCCRIRLGLDGSTSNGMGIDTIELQVTTTSLDSFEMPRYGRNGATEPFGFRSTNAGRYAHAPESYRALIEPRVAEVFDRILPMVTYGNRDMSAAERAGLGKFRAHPLMCRVQDVERAVARALGMGEGDVRNPVRTLRHPVNATNCACLADGMIAQGMLQLCWVLKSGSRPAELYQVGRWSLRISMMGDRQEQLHAVLGLLEEARWECKNGSSDLSSRRRRRRRRRRPRTRPSGQALTRLSDKDETCSSSDDEIICQHLKAIDSTGLGVQSDGTGWLEYRDLLCKAVEALSQKQKGSARVCCR</sequence>
<name>A0A388L9N4_CHABU</name>
<dbReference type="AlphaFoldDB" id="A0A388L9N4"/>
<protein>
    <submittedName>
        <fullName evidence="2">Uncharacterized protein</fullName>
    </submittedName>
</protein>
<organism evidence="2 3">
    <name type="scientific">Chara braunii</name>
    <name type="common">Braun's stonewort</name>
    <dbReference type="NCBI Taxonomy" id="69332"/>
    <lineage>
        <taxon>Eukaryota</taxon>
        <taxon>Viridiplantae</taxon>
        <taxon>Streptophyta</taxon>
        <taxon>Charophyceae</taxon>
        <taxon>Charales</taxon>
        <taxon>Characeae</taxon>
        <taxon>Chara</taxon>
    </lineage>
</organism>
<keyword evidence="3" id="KW-1185">Reference proteome</keyword>
<feature type="compositionally biased region" description="Gly residues" evidence="1">
    <location>
        <begin position="751"/>
        <end position="761"/>
    </location>
</feature>
<evidence type="ECO:0000313" key="3">
    <source>
        <dbReference type="Proteomes" id="UP000265515"/>
    </source>
</evidence>
<evidence type="ECO:0000313" key="2">
    <source>
        <dbReference type="EMBL" id="GBG79027.1"/>
    </source>
</evidence>
<feature type="region of interest" description="Disordered" evidence="1">
    <location>
        <begin position="1058"/>
        <end position="1086"/>
    </location>
</feature>
<evidence type="ECO:0000256" key="1">
    <source>
        <dbReference type="SAM" id="MobiDB-lite"/>
    </source>
</evidence>
<feature type="compositionally biased region" description="Acidic residues" evidence="1">
    <location>
        <begin position="740"/>
        <end position="749"/>
    </location>
</feature>
<feature type="compositionally biased region" description="Basic residues" evidence="1">
    <location>
        <begin position="1059"/>
        <end position="1071"/>
    </location>
</feature>
<reference evidence="2 3" key="1">
    <citation type="journal article" date="2018" name="Cell">
        <title>The Chara Genome: Secondary Complexity and Implications for Plant Terrestrialization.</title>
        <authorList>
            <person name="Nishiyama T."/>
            <person name="Sakayama H."/>
            <person name="Vries J.D."/>
            <person name="Buschmann H."/>
            <person name="Saint-Marcoux D."/>
            <person name="Ullrich K.K."/>
            <person name="Haas F.B."/>
            <person name="Vanderstraeten L."/>
            <person name="Becker D."/>
            <person name="Lang D."/>
            <person name="Vosolsobe S."/>
            <person name="Rombauts S."/>
            <person name="Wilhelmsson P.K.I."/>
            <person name="Janitza P."/>
            <person name="Kern R."/>
            <person name="Heyl A."/>
            <person name="Rumpler F."/>
            <person name="Villalobos L.I.A.C."/>
            <person name="Clay J.M."/>
            <person name="Skokan R."/>
            <person name="Toyoda A."/>
            <person name="Suzuki Y."/>
            <person name="Kagoshima H."/>
            <person name="Schijlen E."/>
            <person name="Tajeshwar N."/>
            <person name="Catarino B."/>
            <person name="Hetherington A.J."/>
            <person name="Saltykova A."/>
            <person name="Bonnot C."/>
            <person name="Breuninger H."/>
            <person name="Symeonidi A."/>
            <person name="Radhakrishnan G.V."/>
            <person name="Van Nieuwerburgh F."/>
            <person name="Deforce D."/>
            <person name="Chang C."/>
            <person name="Karol K.G."/>
            <person name="Hedrich R."/>
            <person name="Ulvskov P."/>
            <person name="Glockner G."/>
            <person name="Delwiche C.F."/>
            <person name="Petrasek J."/>
            <person name="Van de Peer Y."/>
            <person name="Friml J."/>
            <person name="Beilby M."/>
            <person name="Dolan L."/>
            <person name="Kohara Y."/>
            <person name="Sugano S."/>
            <person name="Fujiyama A."/>
            <person name="Delaux P.-M."/>
            <person name="Quint M."/>
            <person name="TheiBen G."/>
            <person name="Hagemann M."/>
            <person name="Harholt J."/>
            <person name="Dunand C."/>
            <person name="Zachgo S."/>
            <person name="Langdale J."/>
            <person name="Maumus F."/>
            <person name="Straeten D.V.D."/>
            <person name="Gould S.B."/>
            <person name="Rensing S.A."/>
        </authorList>
    </citation>
    <scope>NUCLEOTIDE SEQUENCE [LARGE SCALE GENOMIC DNA]</scope>
    <source>
        <strain evidence="2 3">S276</strain>
    </source>
</reference>